<keyword evidence="3" id="KW-1185">Reference proteome</keyword>
<evidence type="ECO:0000259" key="1">
    <source>
        <dbReference type="Pfam" id="PF00534"/>
    </source>
</evidence>
<dbReference type="RefSeq" id="WP_057742791.1">
    <property type="nucleotide sequence ID" value="NZ_AZEF01000011.1"/>
</dbReference>
<evidence type="ECO:0000313" key="2">
    <source>
        <dbReference type="EMBL" id="KRL02603.1"/>
    </source>
</evidence>
<accession>A0A0R1ME66</accession>
<comment type="caution">
    <text evidence="2">The sequence shown here is derived from an EMBL/GenBank/DDBJ whole genome shotgun (WGS) entry which is preliminary data.</text>
</comment>
<dbReference type="Pfam" id="PF00534">
    <property type="entry name" value="Glycos_transf_1"/>
    <property type="match status" value="1"/>
</dbReference>
<name>A0A0R1ME66_9LACO</name>
<dbReference type="Gene3D" id="3.40.50.2000">
    <property type="entry name" value="Glycogen Phosphorylase B"/>
    <property type="match status" value="2"/>
</dbReference>
<keyword evidence="2" id="KW-0808">Transferase</keyword>
<dbReference type="CDD" id="cd03801">
    <property type="entry name" value="GT4_PimA-like"/>
    <property type="match status" value="1"/>
</dbReference>
<dbReference type="PANTHER" id="PTHR12526">
    <property type="entry name" value="GLYCOSYLTRANSFERASE"/>
    <property type="match status" value="1"/>
</dbReference>
<dbReference type="PANTHER" id="PTHR12526:SF625">
    <property type="entry name" value="PHOSPHATIDYLINOSITOL GLYCAN-CLASS A"/>
    <property type="match status" value="1"/>
</dbReference>
<dbReference type="InterPro" id="IPR001296">
    <property type="entry name" value="Glyco_trans_1"/>
</dbReference>
<dbReference type="EMBL" id="AZEF01000011">
    <property type="protein sequence ID" value="KRL02603.1"/>
    <property type="molecule type" value="Genomic_DNA"/>
</dbReference>
<protein>
    <submittedName>
        <fullName evidence="2">Glycosyltransferase</fullName>
    </submittedName>
</protein>
<reference evidence="2 3" key="1">
    <citation type="journal article" date="2015" name="Genome Announc.">
        <title>Expanding the biotechnology potential of lactobacilli through comparative genomics of 213 strains and associated genera.</title>
        <authorList>
            <person name="Sun Z."/>
            <person name="Harris H.M."/>
            <person name="McCann A."/>
            <person name="Guo C."/>
            <person name="Argimon S."/>
            <person name="Zhang W."/>
            <person name="Yang X."/>
            <person name="Jeffery I.B."/>
            <person name="Cooney J.C."/>
            <person name="Kagawa T.F."/>
            <person name="Liu W."/>
            <person name="Song Y."/>
            <person name="Salvetti E."/>
            <person name="Wrobel A."/>
            <person name="Rasinkangas P."/>
            <person name="Parkhill J."/>
            <person name="Rea M.C."/>
            <person name="O'Sullivan O."/>
            <person name="Ritari J."/>
            <person name="Douillard F.P."/>
            <person name="Paul Ross R."/>
            <person name="Yang R."/>
            <person name="Briner A.E."/>
            <person name="Felis G.E."/>
            <person name="de Vos W.M."/>
            <person name="Barrangou R."/>
            <person name="Klaenhammer T.R."/>
            <person name="Caufield P.W."/>
            <person name="Cui Y."/>
            <person name="Zhang H."/>
            <person name="O'Toole P.W."/>
        </authorList>
    </citation>
    <scope>NUCLEOTIDE SEQUENCE [LARGE SCALE GENOMIC DNA]</scope>
    <source>
        <strain evidence="2 3">DSM 19910</strain>
    </source>
</reference>
<dbReference type="SUPFAM" id="SSF53756">
    <property type="entry name" value="UDP-Glycosyltransferase/glycogen phosphorylase"/>
    <property type="match status" value="1"/>
</dbReference>
<dbReference type="Proteomes" id="UP000051621">
    <property type="component" value="Unassembled WGS sequence"/>
</dbReference>
<sequence length="415" mass="47610">MNIAIIVPDSNGGYPVPASKGGAVSQLVEQLVKNNEREKKAELSIFTFFEKKAFNTAKKYNNTKFYWTEVPNVIKLFDKILFFIVSKFFKNKKSISYRSVFSMLYMLFKVHIDLRKRNFDAVIIENNMIFCNVFRNLKTKYSEKYYVHLHNVPRINGKCKKIIQEAKKIICVSNYVGEQVAKSNSVIGPISKKKITTCYNCVDTKVFRQIKKTSSKLELVRDKYDIKENCKVVVYAGRLSPEKGVDRLLEAVKLFPENEDIVVLIIGSLIYDSDLKDSYYYSLKEIADDINNNSRKKIFFTGYIPNNDLVYMYNIADVSILPSVWEEPAGLTMLESIACGTPVITTDVGGIPEYVSDCGIIVENNYEKLPKLLSEAYIRITRDSIFLDNIVNKGLQKIESEFNSEEYLDNFLSSL</sequence>
<dbReference type="OrthoDB" id="139410at2"/>
<evidence type="ECO:0000313" key="3">
    <source>
        <dbReference type="Proteomes" id="UP000051621"/>
    </source>
</evidence>
<dbReference type="PATRIC" id="fig|1423731.3.peg.654"/>
<organism evidence="2 3">
    <name type="scientific">Liquorilactobacillus capillatus DSM 19910</name>
    <dbReference type="NCBI Taxonomy" id="1423731"/>
    <lineage>
        <taxon>Bacteria</taxon>
        <taxon>Bacillati</taxon>
        <taxon>Bacillota</taxon>
        <taxon>Bacilli</taxon>
        <taxon>Lactobacillales</taxon>
        <taxon>Lactobacillaceae</taxon>
        <taxon>Liquorilactobacillus</taxon>
    </lineage>
</organism>
<proteinExistence type="predicted"/>
<dbReference type="AlphaFoldDB" id="A0A0R1ME66"/>
<feature type="domain" description="Glycosyl transferase family 1" evidence="1">
    <location>
        <begin position="221"/>
        <end position="371"/>
    </location>
</feature>
<dbReference type="GO" id="GO:0016757">
    <property type="term" value="F:glycosyltransferase activity"/>
    <property type="evidence" value="ECO:0007669"/>
    <property type="project" value="InterPro"/>
</dbReference>
<dbReference type="STRING" id="1423731.FC81_GL000640"/>
<gene>
    <name evidence="2" type="ORF">FC81_GL000640</name>
</gene>